<evidence type="ECO:0000256" key="1">
    <source>
        <dbReference type="ARBA" id="ARBA00007381"/>
    </source>
</evidence>
<organism evidence="5">
    <name type="scientific">Diaphanosoma celebensis</name>
    <dbReference type="NCBI Taxonomy" id="2184134"/>
    <lineage>
        <taxon>Eukaryota</taxon>
        <taxon>Metazoa</taxon>
        <taxon>Ecdysozoa</taxon>
        <taxon>Arthropoda</taxon>
        <taxon>Crustacea</taxon>
        <taxon>Branchiopoda</taxon>
        <taxon>Diplostraca</taxon>
        <taxon>Cladocera</taxon>
        <taxon>Ctenopoda</taxon>
        <taxon>Sididae</taxon>
        <taxon>Diaphanosoma</taxon>
    </lineage>
</organism>
<feature type="compositionally biased region" description="Low complexity" evidence="4">
    <location>
        <begin position="558"/>
        <end position="573"/>
    </location>
</feature>
<dbReference type="InterPro" id="IPR013126">
    <property type="entry name" value="Hsp_70_fam"/>
</dbReference>
<dbReference type="FunFam" id="3.30.420.40:FF:000171">
    <property type="entry name" value="Heat shock 70 kDa protein 4"/>
    <property type="match status" value="2"/>
</dbReference>
<keyword evidence="3" id="KW-0067">ATP-binding</keyword>
<comment type="similarity">
    <text evidence="1">Belongs to the heat shock protein 70 family.</text>
</comment>
<gene>
    <name evidence="5" type="primary">hsc70c</name>
</gene>
<dbReference type="AlphaFoldDB" id="A0A8H2S6L8"/>
<dbReference type="GO" id="GO:0005634">
    <property type="term" value="C:nucleus"/>
    <property type="evidence" value="ECO:0007669"/>
    <property type="project" value="TreeGrafter"/>
</dbReference>
<dbReference type="FunFam" id="3.30.30.30:FF:000002">
    <property type="entry name" value="Heat shock 70 kDa protein 4"/>
    <property type="match status" value="1"/>
</dbReference>
<sequence length="826" mass="90603">MATTPVVGIDFGNESCFVAVARAGGIEVIINDYSQRDTPSCVAFTSKNRLMGTSAKNQIITNVNNTVFAFKRLIGLRFDDPMVAEEQKYLPYSLVPTQDGEVGFRVWNLGEEVVFSVRQIVAMLFTKLKEIAEAALECKVFECVVAVPYFFTDAQRRALLDAASIANLQVLRLLNEPSAAAVAYGLYRTSTELPNPDQPPRHVAFVDFGHSALQVAIAAFHKGKVKMLTTAFDPSLGGRSFDWMIAHQLAASFNRPNCDVTKNKRAWIRLVAEVEKLKRQMSANSTSLPIGIECLVEERDFSASMKRTEMEELCASLFQRVQQTMQRCLDGSGLKPDDIAEVELIGGSTRMPAVKNIIETVFGKVPSTTLNQDECVARGAAIMAAMLSPNFKVREFALTDLQPYAVNLSWGGEEVEKGEMEVFPKFHAVPFSKLLTFYRKGPFVLSARYADPEAAHVQKSDAIGQFQIQGVKPDAKGEAQKVKVKVRLNIHGTFQVVSATLMERQPAQANGEAGADAPTPTEAEGMETDSSADGQGNPAPAADTPAGEASKMETNDGDQQQADQDKAAAPAPKQIVKSIDLAIESRTGSMPPQQLTLLTEREAELQSQDKLERDRIDSKNALEEFVLAIRGRVNDSDDLEPFIETHVRDELVQMADTMENWLYDDGEDCEKAQYVARLQQLQTLAQPAQNRKRDHEGVPRAAEQFASALNRVQKALDSYKAGEALYDHWTLEEAHKLEQAIGEKKMWLDSNVSRARATPKTQDLPVKPSAFTSELQAFEAAVNPVLTKKKPPPPAPAPAAGTPEGSKAEEAPQPPPGTGSEKMETE</sequence>
<protein>
    <submittedName>
        <fullName evidence="5">Heat shock cognate 70c</fullName>
    </submittedName>
</protein>
<evidence type="ECO:0000256" key="4">
    <source>
        <dbReference type="SAM" id="MobiDB-lite"/>
    </source>
</evidence>
<dbReference type="EMBL" id="MT226442">
    <property type="protein sequence ID" value="QWA14828.1"/>
    <property type="molecule type" value="mRNA"/>
</dbReference>
<feature type="region of interest" description="Disordered" evidence="4">
    <location>
        <begin position="782"/>
        <end position="826"/>
    </location>
</feature>
<keyword evidence="5" id="KW-0346">Stress response</keyword>
<feature type="region of interest" description="Disordered" evidence="4">
    <location>
        <begin position="506"/>
        <end position="573"/>
    </location>
</feature>
<dbReference type="GO" id="GO:0005524">
    <property type="term" value="F:ATP binding"/>
    <property type="evidence" value="ECO:0007669"/>
    <property type="project" value="UniProtKB-KW"/>
</dbReference>
<accession>A0A8H2S6L8</accession>
<dbReference type="Pfam" id="PF00012">
    <property type="entry name" value="HSP70"/>
    <property type="match status" value="1"/>
</dbReference>
<name>A0A8H2S6L8_9CRUS</name>
<dbReference type="FunFam" id="3.90.640.10:FF:000004">
    <property type="entry name" value="Heat shock 70 kDa protein 4"/>
    <property type="match status" value="1"/>
</dbReference>
<evidence type="ECO:0000256" key="3">
    <source>
        <dbReference type="ARBA" id="ARBA00022840"/>
    </source>
</evidence>
<dbReference type="GO" id="GO:0140662">
    <property type="term" value="F:ATP-dependent protein folding chaperone"/>
    <property type="evidence" value="ECO:0007669"/>
    <property type="project" value="InterPro"/>
</dbReference>
<dbReference type="FunFam" id="1.20.1270.10:FF:000002">
    <property type="entry name" value="Heat shock 70 kDa protein 4"/>
    <property type="match status" value="1"/>
</dbReference>
<keyword evidence="2" id="KW-0547">Nucleotide-binding</keyword>
<dbReference type="CDD" id="cd10228">
    <property type="entry name" value="ASKHA_NBD_HSP70_HSPA4_like"/>
    <property type="match status" value="1"/>
</dbReference>
<reference evidence="5" key="1">
    <citation type="submission" date="2020-03" db="EMBL/GenBank/DDBJ databases">
        <title>Combined effects of heavy metals using antioxidant enzymes in the brackish water flea Diaphanosoma celebensis.</title>
        <authorList>
            <person name="Yoo J.-W."/>
            <person name="Cho H."/>
            <person name="Lee Y.-M."/>
        </authorList>
    </citation>
    <scope>NUCLEOTIDE SEQUENCE</scope>
</reference>
<proteinExistence type="evidence at transcript level"/>
<dbReference type="GO" id="GO:0005829">
    <property type="term" value="C:cytosol"/>
    <property type="evidence" value="ECO:0007669"/>
    <property type="project" value="TreeGrafter"/>
</dbReference>
<evidence type="ECO:0000256" key="2">
    <source>
        <dbReference type="ARBA" id="ARBA00022741"/>
    </source>
</evidence>
<dbReference type="PANTHER" id="PTHR45639">
    <property type="entry name" value="HSC70CB, ISOFORM G-RELATED"/>
    <property type="match status" value="1"/>
</dbReference>
<evidence type="ECO:0000313" key="5">
    <source>
        <dbReference type="EMBL" id="QWA14828.1"/>
    </source>
</evidence>
<dbReference type="PANTHER" id="PTHR45639:SF4">
    <property type="entry name" value="HSC70CB, ISOFORM G"/>
    <property type="match status" value="1"/>
</dbReference>